<dbReference type="RefSeq" id="WP_102298127.1">
    <property type="nucleotide sequence ID" value="NZ_JAAHTI010000001.1"/>
</dbReference>
<dbReference type="Proteomes" id="UP000239763">
    <property type="component" value="Unassembled WGS sequence"/>
</dbReference>
<comment type="caution">
    <text evidence="1">The sequence shown here is derived from an EMBL/GenBank/DDBJ whole genome shotgun (WGS) entry which is preliminary data.</text>
</comment>
<evidence type="ECO:0000313" key="1">
    <source>
        <dbReference type="EMBL" id="PME29595.1"/>
    </source>
</evidence>
<evidence type="ECO:0008006" key="3">
    <source>
        <dbReference type="Google" id="ProtNLM"/>
    </source>
</evidence>
<organism evidence="1 2">
    <name type="scientific">Vibrio lentus</name>
    <dbReference type="NCBI Taxonomy" id="136468"/>
    <lineage>
        <taxon>Bacteria</taxon>
        <taxon>Pseudomonadati</taxon>
        <taxon>Pseudomonadota</taxon>
        <taxon>Gammaproteobacteria</taxon>
        <taxon>Vibrionales</taxon>
        <taxon>Vibrionaceae</taxon>
        <taxon>Vibrio</taxon>
    </lineage>
</organism>
<dbReference type="InterPro" id="IPR021856">
    <property type="entry name" value="DUF3465"/>
</dbReference>
<dbReference type="AlphaFoldDB" id="A0AA45A930"/>
<accession>A0AA45A930</accession>
<proteinExistence type="predicted"/>
<keyword evidence="2" id="KW-1185">Reference proteome</keyword>
<protein>
    <recommendedName>
        <fullName evidence="3">DUF3465 domain-containing protein</fullName>
    </recommendedName>
</protein>
<name>A0AA45A930_9VIBR</name>
<reference evidence="1 2" key="1">
    <citation type="journal article" date="2018" name="Nature">
        <title>A major lineage of non-tailed dsDNA viruses as unrecognized killers of marine bacteria.</title>
        <authorList>
            <person name="Kauffman K.M."/>
            <person name="Hussain F.A."/>
            <person name="Yang J."/>
            <person name="Arevalo P."/>
            <person name="Brown J.M."/>
            <person name="Chang W.K."/>
            <person name="VanInsberghe D."/>
            <person name="Elsherbini J."/>
            <person name="Sharma R.S."/>
            <person name="Cutler M.B."/>
            <person name="Kelly L."/>
            <person name="Polz M.F."/>
        </authorList>
    </citation>
    <scope>NUCLEOTIDE SEQUENCE [LARGE SCALE GENOMIC DNA]</scope>
    <source>
        <strain evidence="1 2">10N.286.55.E1</strain>
    </source>
</reference>
<dbReference type="EMBL" id="MCSB01000013">
    <property type="protein sequence ID" value="PME29595.1"/>
    <property type="molecule type" value="Genomic_DNA"/>
</dbReference>
<dbReference type="Pfam" id="PF11948">
    <property type="entry name" value="DUF3465"/>
    <property type="match status" value="1"/>
</dbReference>
<evidence type="ECO:0000313" key="2">
    <source>
        <dbReference type="Proteomes" id="UP000239763"/>
    </source>
</evidence>
<sequence>MKQFFALILAVLCFALLCFGVGYVQANDVRLKQAYESHQSNVQVRGSGTVSRILPDDNKGFRHQKFILRLDSKQTVLVAHNIDLAPRIQGLGKGDRVEFYGEYEWNKKGGVIHWTHRDPNNRHAHGWLKHNGNAYE</sequence>
<gene>
    <name evidence="1" type="ORF">BCV38_05810</name>
</gene>